<dbReference type="AlphaFoldDB" id="A0ABD3WZH3"/>
<evidence type="ECO:0008006" key="4">
    <source>
        <dbReference type="Google" id="ProtNLM"/>
    </source>
</evidence>
<dbReference type="EMBL" id="JBJQND010000005">
    <property type="protein sequence ID" value="KAL3877960.1"/>
    <property type="molecule type" value="Genomic_DNA"/>
</dbReference>
<keyword evidence="3" id="KW-1185">Reference proteome</keyword>
<evidence type="ECO:0000256" key="1">
    <source>
        <dbReference type="SAM" id="MobiDB-lite"/>
    </source>
</evidence>
<evidence type="ECO:0000313" key="2">
    <source>
        <dbReference type="EMBL" id="KAL3877960.1"/>
    </source>
</evidence>
<evidence type="ECO:0000313" key="3">
    <source>
        <dbReference type="Proteomes" id="UP001634394"/>
    </source>
</evidence>
<feature type="region of interest" description="Disordered" evidence="1">
    <location>
        <begin position="104"/>
        <end position="125"/>
    </location>
</feature>
<comment type="caution">
    <text evidence="2">The sequence shown here is derived from an EMBL/GenBank/DDBJ whole genome shotgun (WGS) entry which is preliminary data.</text>
</comment>
<organism evidence="2 3">
    <name type="scientific">Sinanodonta woodiana</name>
    <name type="common">Chinese pond mussel</name>
    <name type="synonym">Anodonta woodiana</name>
    <dbReference type="NCBI Taxonomy" id="1069815"/>
    <lineage>
        <taxon>Eukaryota</taxon>
        <taxon>Metazoa</taxon>
        <taxon>Spiralia</taxon>
        <taxon>Lophotrochozoa</taxon>
        <taxon>Mollusca</taxon>
        <taxon>Bivalvia</taxon>
        <taxon>Autobranchia</taxon>
        <taxon>Heteroconchia</taxon>
        <taxon>Palaeoheterodonta</taxon>
        <taxon>Unionida</taxon>
        <taxon>Unionoidea</taxon>
        <taxon>Unionidae</taxon>
        <taxon>Unioninae</taxon>
        <taxon>Sinanodonta</taxon>
    </lineage>
</organism>
<gene>
    <name evidence="2" type="ORF">ACJMK2_035601</name>
</gene>
<sequence length="191" mass="21304">MIIDPRIHWLPLYIHDDIIREVLGPFGKVLDITQDTTILDKDNVTLYGTRLLKLQTTEFDSKNIPHIISLGQCGMLNTIKGWAPICLKCRQSGHLRKDYPEKSTNTYASVTRTNKPSQTSNPVPQASSLPCASGFIYTCTTRAFPFSATNFPGGAANCHCGRGRSCKSECCHSNYLKRAGNSSKRTHRETR</sequence>
<reference evidence="2 3" key="1">
    <citation type="submission" date="2024-11" db="EMBL/GenBank/DDBJ databases">
        <title>Chromosome-level genome assembly of the freshwater bivalve Anodonta woodiana.</title>
        <authorList>
            <person name="Chen X."/>
        </authorList>
    </citation>
    <scope>NUCLEOTIDE SEQUENCE [LARGE SCALE GENOMIC DNA]</scope>
    <source>
        <strain evidence="2">MN2024</strain>
        <tissue evidence="2">Gills</tissue>
    </source>
</reference>
<name>A0ABD3WZH3_SINWO</name>
<proteinExistence type="predicted"/>
<accession>A0ABD3WZH3</accession>
<dbReference type="Proteomes" id="UP001634394">
    <property type="component" value="Unassembled WGS sequence"/>
</dbReference>
<protein>
    <recommendedName>
        <fullName evidence="4">CCHC-type domain-containing protein</fullName>
    </recommendedName>
</protein>